<gene>
    <name evidence="2" type="ORF">IAC47_07875</name>
</gene>
<name>A0A9D1RKA5_9BACT</name>
<reference evidence="2" key="2">
    <citation type="submission" date="2021-04" db="EMBL/GenBank/DDBJ databases">
        <authorList>
            <person name="Gilroy R."/>
        </authorList>
    </citation>
    <scope>NUCLEOTIDE SEQUENCE</scope>
    <source>
        <strain evidence="2">Gambia16-930</strain>
    </source>
</reference>
<dbReference type="AlphaFoldDB" id="A0A9D1RKA5"/>
<dbReference type="InterPro" id="IPR029056">
    <property type="entry name" value="Ribokinase-like"/>
</dbReference>
<evidence type="ECO:0000313" key="2">
    <source>
        <dbReference type="EMBL" id="HIW88166.1"/>
    </source>
</evidence>
<dbReference type="SUPFAM" id="SSF53613">
    <property type="entry name" value="Ribokinase-like"/>
    <property type="match status" value="1"/>
</dbReference>
<accession>A0A9D1RKA5</accession>
<dbReference type="EMBL" id="DXGG01000244">
    <property type="protein sequence ID" value="HIW88166.1"/>
    <property type="molecule type" value="Genomic_DNA"/>
</dbReference>
<evidence type="ECO:0000313" key="3">
    <source>
        <dbReference type="Proteomes" id="UP000824267"/>
    </source>
</evidence>
<comment type="caution">
    <text evidence="2">The sequence shown here is derived from an EMBL/GenBank/DDBJ whole genome shotgun (WGS) entry which is preliminary data.</text>
</comment>
<dbReference type="Proteomes" id="UP000824267">
    <property type="component" value="Unassembled WGS sequence"/>
</dbReference>
<evidence type="ECO:0000259" key="1">
    <source>
        <dbReference type="PROSITE" id="PS51383"/>
    </source>
</evidence>
<reference evidence="2" key="1">
    <citation type="journal article" date="2021" name="PeerJ">
        <title>Extensive microbial diversity within the chicken gut microbiome revealed by metagenomics and culture.</title>
        <authorList>
            <person name="Gilroy R."/>
            <person name="Ravi A."/>
            <person name="Getino M."/>
            <person name="Pursley I."/>
            <person name="Horton D.L."/>
            <person name="Alikhan N.F."/>
            <person name="Baker D."/>
            <person name="Gharbi K."/>
            <person name="Hall N."/>
            <person name="Watson M."/>
            <person name="Adriaenssens E.M."/>
            <person name="Foster-Nyarko E."/>
            <person name="Jarju S."/>
            <person name="Secka A."/>
            <person name="Antonio M."/>
            <person name="Oren A."/>
            <person name="Chaudhuri R.R."/>
            <person name="La Ragione R."/>
            <person name="Hildebrand F."/>
            <person name="Pallen M.J."/>
        </authorList>
    </citation>
    <scope>NUCLEOTIDE SEQUENCE</scope>
    <source>
        <strain evidence="2">Gambia16-930</strain>
    </source>
</reference>
<sequence>MKCNSDIEKGGFEVLTQEYVRSLTRDKDIMCDKNDNGRALLVAGSHCMAGAAVMAARACLRSG</sequence>
<feature type="domain" description="YjeF C-terminal" evidence="1">
    <location>
        <begin position="16"/>
        <end position="63"/>
    </location>
</feature>
<dbReference type="InterPro" id="IPR000631">
    <property type="entry name" value="CARKD"/>
</dbReference>
<dbReference type="PROSITE" id="PS51383">
    <property type="entry name" value="YJEF_C_3"/>
    <property type="match status" value="1"/>
</dbReference>
<proteinExistence type="predicted"/>
<dbReference type="GO" id="GO:0016836">
    <property type="term" value="F:hydro-lyase activity"/>
    <property type="evidence" value="ECO:0007669"/>
    <property type="project" value="InterPro"/>
</dbReference>
<feature type="non-terminal residue" evidence="2">
    <location>
        <position position="63"/>
    </location>
</feature>
<dbReference type="Gene3D" id="3.40.1190.20">
    <property type="match status" value="1"/>
</dbReference>
<organism evidence="2 3">
    <name type="scientific">Candidatus Onthomorpha intestinigallinarum</name>
    <dbReference type="NCBI Taxonomy" id="2840880"/>
    <lineage>
        <taxon>Bacteria</taxon>
        <taxon>Pseudomonadati</taxon>
        <taxon>Bacteroidota</taxon>
        <taxon>Bacteroidia</taxon>
        <taxon>Bacteroidales</taxon>
        <taxon>Candidatus Onthomorpha</taxon>
    </lineage>
</organism>
<protein>
    <recommendedName>
        <fullName evidence="1">YjeF C-terminal domain-containing protein</fullName>
    </recommendedName>
</protein>